<keyword evidence="3" id="KW-1185">Reference proteome</keyword>
<dbReference type="STRING" id="108003.B1C78_04535"/>
<protein>
    <submittedName>
        <fullName evidence="2">MSHA biogenesis protein MshI</fullName>
    </submittedName>
</protein>
<accession>A0A1V3NPI0</accession>
<sequence>MRQDVNLYGPQLLGQATRVSAAHIVLAFLAVALVLGAFGGWQEWRLDQARADAESLGAELARLNAEVERRAAALAAREPSDALLRQVERLERERSGKRALLGRLEGGDMGNLRGFSAHLEGLGRQHPEGLWLQHVYLADGGRRLGLAGGVTEAELVPRYLSALSGEPAFAGTQFDSFSLQRPETASGHLTFILATPCYDEQGRRLSSADCLPESWAGGRP</sequence>
<comment type="caution">
    <text evidence="2">The sequence shown here is derived from an EMBL/GenBank/DDBJ whole genome shotgun (WGS) entry which is preliminary data.</text>
</comment>
<keyword evidence="1" id="KW-0472">Membrane</keyword>
<proteinExistence type="predicted"/>
<dbReference type="OrthoDB" id="6876592at2"/>
<organism evidence="2 3">
    <name type="scientific">Thioalkalivibrio denitrificans</name>
    <dbReference type="NCBI Taxonomy" id="108003"/>
    <lineage>
        <taxon>Bacteria</taxon>
        <taxon>Pseudomonadati</taxon>
        <taxon>Pseudomonadota</taxon>
        <taxon>Gammaproteobacteria</taxon>
        <taxon>Chromatiales</taxon>
        <taxon>Ectothiorhodospiraceae</taxon>
        <taxon>Thioalkalivibrio</taxon>
    </lineage>
</organism>
<keyword evidence="1" id="KW-0812">Transmembrane</keyword>
<dbReference type="AlphaFoldDB" id="A0A1V3NPI0"/>
<gene>
    <name evidence="2" type="ORF">B1C78_04535</name>
</gene>
<dbReference type="Proteomes" id="UP000189462">
    <property type="component" value="Unassembled WGS sequence"/>
</dbReference>
<evidence type="ECO:0000313" key="2">
    <source>
        <dbReference type="EMBL" id="OOG26778.1"/>
    </source>
</evidence>
<dbReference type="EMBL" id="MVBK01000026">
    <property type="protein sequence ID" value="OOG26778.1"/>
    <property type="molecule type" value="Genomic_DNA"/>
</dbReference>
<name>A0A1V3NPI0_9GAMM</name>
<keyword evidence="1" id="KW-1133">Transmembrane helix</keyword>
<evidence type="ECO:0000313" key="3">
    <source>
        <dbReference type="Proteomes" id="UP000189462"/>
    </source>
</evidence>
<evidence type="ECO:0000256" key="1">
    <source>
        <dbReference type="SAM" id="Phobius"/>
    </source>
</evidence>
<reference evidence="2 3" key="1">
    <citation type="submission" date="2017-02" db="EMBL/GenBank/DDBJ databases">
        <title>Genomic diversity within the haloalkaliphilic genus Thioalkalivibrio.</title>
        <authorList>
            <person name="Ahn A.-C."/>
            <person name="Meier-Kolthoff J."/>
            <person name="Overmars L."/>
            <person name="Richter M."/>
            <person name="Woyke T."/>
            <person name="Sorokin D.Y."/>
            <person name="Muyzer G."/>
        </authorList>
    </citation>
    <scope>NUCLEOTIDE SEQUENCE [LARGE SCALE GENOMIC DNA]</scope>
    <source>
        <strain evidence="2 3">ALJD</strain>
    </source>
</reference>
<feature type="transmembrane region" description="Helical" evidence="1">
    <location>
        <begin position="20"/>
        <end position="41"/>
    </location>
</feature>
<dbReference type="RefSeq" id="WP_077277954.1">
    <property type="nucleotide sequence ID" value="NZ_MVBK01000026.1"/>
</dbReference>